<dbReference type="Proteomes" id="UP000198937">
    <property type="component" value="Unassembled WGS sequence"/>
</dbReference>
<gene>
    <name evidence="1" type="ORF">GA0070617_4418</name>
</gene>
<protein>
    <submittedName>
        <fullName evidence="1">Uncharacterized protein</fullName>
    </submittedName>
</protein>
<evidence type="ECO:0000313" key="1">
    <source>
        <dbReference type="EMBL" id="SCL60574.1"/>
    </source>
</evidence>
<accession>A0A1C6V386</accession>
<dbReference type="RefSeq" id="WP_091441841.1">
    <property type="nucleotide sequence ID" value="NZ_FMIA01000002.1"/>
</dbReference>
<evidence type="ECO:0000313" key="2">
    <source>
        <dbReference type="Proteomes" id="UP000198937"/>
    </source>
</evidence>
<dbReference type="EMBL" id="FMIA01000002">
    <property type="protein sequence ID" value="SCL60574.1"/>
    <property type="molecule type" value="Genomic_DNA"/>
</dbReference>
<keyword evidence="2" id="KW-1185">Reference proteome</keyword>
<dbReference type="AlphaFoldDB" id="A0A1C6V386"/>
<sequence>MPRVIVPAGLTMGPRYRYVRPPDPIPECYEIHLGDDLVELTETEAAVWAAAFHNAERHAKLEVNRESLIRFLETAPKPEPKATTLVDSLIARGLLVEFDTEGNLEPVFSRHKLFPSGQGLGSTAEEPHLHRVGLANQPILTLPNDVYMLWSFSSLHSNLWEACTYYVDDSEHVAEGGEPLGLTPQMLANEIAQHLPLLVATGCGYLDQLVQA</sequence>
<name>A0A1C6V386_9ACTN</name>
<reference evidence="1 2" key="1">
    <citation type="submission" date="2016-06" db="EMBL/GenBank/DDBJ databases">
        <authorList>
            <person name="Kjaerup R.B."/>
            <person name="Dalgaard T.S."/>
            <person name="Juul-Madsen H.R."/>
        </authorList>
    </citation>
    <scope>NUCLEOTIDE SEQUENCE [LARGE SCALE GENOMIC DNA]</scope>
    <source>
        <strain evidence="1 2">DSM 45577</strain>
    </source>
</reference>
<organism evidence="1 2">
    <name type="scientific">Micromonospora yangpuensis</name>
    <dbReference type="NCBI Taxonomy" id="683228"/>
    <lineage>
        <taxon>Bacteria</taxon>
        <taxon>Bacillati</taxon>
        <taxon>Actinomycetota</taxon>
        <taxon>Actinomycetes</taxon>
        <taxon>Micromonosporales</taxon>
        <taxon>Micromonosporaceae</taxon>
        <taxon>Micromonospora</taxon>
    </lineage>
</organism>
<dbReference type="STRING" id="683228.GA0070617_4418"/>
<dbReference type="OrthoDB" id="5184029at2"/>
<proteinExistence type="predicted"/>